<dbReference type="EnsemblMetazoa" id="XM_038216627.1">
    <property type="protein sequence ID" value="XP_038072555.1"/>
    <property type="gene ID" value="LOC119741034"/>
</dbReference>
<feature type="transmembrane region" description="Helical" evidence="1">
    <location>
        <begin position="128"/>
        <end position="146"/>
    </location>
</feature>
<dbReference type="AlphaFoldDB" id="A0A914B9N8"/>
<keyword evidence="1" id="KW-0472">Membrane</keyword>
<dbReference type="PANTHER" id="PTHR12840">
    <property type="entry name" value="NADH-UBIQUINONE OXIDOREDUCTASE ASHI SUBUNIT"/>
    <property type="match status" value="1"/>
</dbReference>
<protein>
    <submittedName>
        <fullName evidence="2">Uncharacterized protein</fullName>
    </submittedName>
</protein>
<dbReference type="InterPro" id="IPR008699">
    <property type="entry name" value="NDUFB8"/>
</dbReference>
<evidence type="ECO:0000256" key="1">
    <source>
        <dbReference type="SAM" id="Phobius"/>
    </source>
</evidence>
<reference evidence="2" key="1">
    <citation type="submission" date="2022-11" db="UniProtKB">
        <authorList>
            <consortium name="EnsemblMetazoa"/>
        </authorList>
    </citation>
    <scope>IDENTIFICATION</scope>
</reference>
<name>A0A914B9N8_PATMI</name>
<dbReference type="Pfam" id="PF05821">
    <property type="entry name" value="NDUF_B8"/>
    <property type="match status" value="1"/>
</dbReference>
<accession>A0A914B9N8</accession>
<evidence type="ECO:0000313" key="2">
    <source>
        <dbReference type="EnsemblMetazoa" id="XP_038072555.1"/>
    </source>
</evidence>
<dbReference type="GO" id="GO:0005739">
    <property type="term" value="C:mitochondrion"/>
    <property type="evidence" value="ECO:0007669"/>
    <property type="project" value="InterPro"/>
</dbReference>
<keyword evidence="1" id="KW-0812">Transmembrane</keyword>
<evidence type="ECO:0000313" key="3">
    <source>
        <dbReference type="Proteomes" id="UP000887568"/>
    </source>
</evidence>
<dbReference type="Proteomes" id="UP000887568">
    <property type="component" value="Unplaced"/>
</dbReference>
<keyword evidence="1" id="KW-1133">Transmembrane helix</keyword>
<dbReference type="RefSeq" id="XP_038072555.1">
    <property type="nucleotide sequence ID" value="XM_038216627.1"/>
</dbReference>
<dbReference type="GeneID" id="119741034"/>
<dbReference type="CTD" id="4714"/>
<dbReference type="PANTHER" id="PTHR12840:SF1">
    <property type="entry name" value="NADH DEHYDROGENASE [UBIQUINONE] 1 BETA SUBCOMPLEX SUBUNIT 8, MITOCHONDRIAL"/>
    <property type="match status" value="1"/>
</dbReference>
<sequence>MAGLCRLCCRKPANVSTVARIISARYATFSEDDLPGLYPKTPQERKTAAKKYGMRVEDYEPYPDDGLGWGDYPKGQDVHDDDKDPHADWDFPEERRNFGELVHIEQDLLSRARPNIYAKSNIPLKKQAMMLGTVLATLAGLFWIGGHFKNFQPVGPKQFPYNDLWEEKGNRPEDVPETKKHYVI</sequence>
<keyword evidence="3" id="KW-1185">Reference proteome</keyword>
<proteinExistence type="predicted"/>
<dbReference type="OMA" id="WHTMRNH"/>
<dbReference type="OrthoDB" id="2014058at2759"/>
<organism evidence="2 3">
    <name type="scientific">Patiria miniata</name>
    <name type="common">Bat star</name>
    <name type="synonym">Asterina miniata</name>
    <dbReference type="NCBI Taxonomy" id="46514"/>
    <lineage>
        <taxon>Eukaryota</taxon>
        <taxon>Metazoa</taxon>
        <taxon>Echinodermata</taxon>
        <taxon>Eleutherozoa</taxon>
        <taxon>Asterozoa</taxon>
        <taxon>Asteroidea</taxon>
        <taxon>Valvatacea</taxon>
        <taxon>Valvatida</taxon>
        <taxon>Asterinidae</taxon>
        <taxon>Patiria</taxon>
    </lineage>
</organism>